<dbReference type="Gene3D" id="1.10.1200.10">
    <property type="entry name" value="ACP-like"/>
    <property type="match status" value="1"/>
</dbReference>
<dbReference type="EMBL" id="CP012365">
    <property type="protein sequence ID" value="AKX59614.1"/>
    <property type="molecule type" value="Genomic_DNA"/>
</dbReference>
<evidence type="ECO:0000259" key="1">
    <source>
        <dbReference type="PROSITE" id="PS50075"/>
    </source>
</evidence>
<evidence type="ECO:0000313" key="3">
    <source>
        <dbReference type="EMBL" id="MDM1696699.1"/>
    </source>
</evidence>
<dbReference type="Pfam" id="PF00550">
    <property type="entry name" value="PP-binding"/>
    <property type="match status" value="1"/>
</dbReference>
<evidence type="ECO:0000313" key="4">
    <source>
        <dbReference type="Proteomes" id="UP000063953"/>
    </source>
</evidence>
<sequence>MTNLISELKQLVIDSLGLEDITTDDIEFEAPLFGDGLGLDSVDALELGLAVQKKYGIKIDAESKDVRSHFASIKSLAEFIQSQQAAG</sequence>
<feature type="domain" description="Carrier" evidence="1">
    <location>
        <begin position="1"/>
        <end position="84"/>
    </location>
</feature>
<dbReference type="SUPFAM" id="SSF47336">
    <property type="entry name" value="ACP-like"/>
    <property type="match status" value="1"/>
</dbReference>
<organism evidence="2 4">
    <name type="scientific">Thiopseudomonas alkaliphila</name>
    <dbReference type="NCBI Taxonomy" id="1697053"/>
    <lineage>
        <taxon>Bacteria</taxon>
        <taxon>Pseudomonadati</taxon>
        <taxon>Pseudomonadota</taxon>
        <taxon>Gammaproteobacteria</taxon>
        <taxon>Pseudomonadales</taxon>
        <taxon>Pseudomonadaceae</taxon>
        <taxon>Thiopseudomonas</taxon>
    </lineage>
</organism>
<name>A0A0K1XEE6_9GAMM</name>
<dbReference type="AlphaFoldDB" id="A0A0K1XEE6"/>
<accession>A0A0K1XEE6</accession>
<reference evidence="2 4" key="1">
    <citation type="journal article" date="2015" name="Genome Announc.">
        <title>Genome Sequences of Oblitimonas alkaliphila gen. nov. sp. nov. (Proposed), a Novel Bacterium of the Pseudomonadaceae Family.</title>
        <authorList>
            <person name="Lauer A.C."/>
            <person name="Nicholson A.C."/>
            <person name="Humrighouse B.W."/>
            <person name="Emery B."/>
            <person name="Drobish A."/>
            <person name="Juieng P."/>
            <person name="Loparev V."/>
            <person name="McQuiston J.R."/>
        </authorList>
    </citation>
    <scope>NUCLEOTIDE SEQUENCE [LARGE SCALE GENOMIC DNA]</scope>
    <source>
        <strain evidence="2 4">E5571</strain>
    </source>
</reference>
<gene>
    <name evidence="2" type="ORF">AKN88_06500</name>
    <name evidence="3" type="ORF">HX099_08520</name>
</gene>
<dbReference type="Proteomes" id="UP000063953">
    <property type="component" value="Chromosome"/>
</dbReference>
<keyword evidence="4" id="KW-1185">Reference proteome</keyword>
<dbReference type="InterPro" id="IPR009081">
    <property type="entry name" value="PP-bd_ACP"/>
</dbReference>
<proteinExistence type="predicted"/>
<dbReference type="EMBL" id="JACANB010000005">
    <property type="protein sequence ID" value="MDM1696699.1"/>
    <property type="molecule type" value="Genomic_DNA"/>
</dbReference>
<dbReference type="Proteomes" id="UP001173465">
    <property type="component" value="Unassembled WGS sequence"/>
</dbReference>
<evidence type="ECO:0000313" key="2">
    <source>
        <dbReference type="EMBL" id="AKX59614.1"/>
    </source>
</evidence>
<dbReference type="NCBIfam" id="NF006617">
    <property type="entry name" value="PRK09184.1"/>
    <property type="match status" value="1"/>
</dbReference>
<protein>
    <submittedName>
        <fullName evidence="2">Acyl carrier protein</fullName>
    </submittedName>
</protein>
<reference evidence="3" key="3">
    <citation type="journal article" date="2022" name="Sci. Total Environ.">
        <title>Prevalence, transmission, and molecular epidemiology of tet(X)-positive bacteria among humans, animals, and environmental niches in China: An epidemiological, and genomic-based study.</title>
        <authorList>
            <person name="Dong N."/>
            <person name="Zeng Y."/>
            <person name="Cai C."/>
            <person name="Sun C."/>
            <person name="Lu J."/>
            <person name="Liu C."/>
            <person name="Zhou H."/>
            <person name="Sun Q."/>
            <person name="Shu L."/>
            <person name="Wang H."/>
            <person name="Wang Y."/>
            <person name="Wang S."/>
            <person name="Wu C."/>
            <person name="Chan E.W."/>
            <person name="Chen G."/>
            <person name="Shen Z."/>
            <person name="Chen S."/>
            <person name="Zhang R."/>
        </authorList>
    </citation>
    <scope>NUCLEOTIDE SEQUENCE</scope>
    <source>
        <strain evidence="3">DF46-2-2</strain>
    </source>
</reference>
<dbReference type="PROSITE" id="PS50075">
    <property type="entry name" value="CARRIER"/>
    <property type="match status" value="1"/>
</dbReference>
<dbReference type="RefSeq" id="WP_053100781.1">
    <property type="nucleotide sequence ID" value="NZ_CP012365.1"/>
</dbReference>
<dbReference type="InterPro" id="IPR036736">
    <property type="entry name" value="ACP-like_sf"/>
</dbReference>
<reference evidence="3" key="2">
    <citation type="submission" date="2020-06" db="EMBL/GenBank/DDBJ databases">
        <authorList>
            <person name="Dong N."/>
        </authorList>
    </citation>
    <scope>NUCLEOTIDE SEQUENCE</scope>
    <source>
        <strain evidence="3">DF46-2-2</strain>
    </source>
</reference>
<dbReference type="PATRIC" id="fig|1698449.3.peg.1304"/>